<dbReference type="SUPFAM" id="SSF49785">
    <property type="entry name" value="Galactose-binding domain-like"/>
    <property type="match status" value="1"/>
</dbReference>
<accession>A0A6P1ZQ35</accession>
<dbReference type="AlphaFoldDB" id="A0A6P1ZQ35"/>
<dbReference type="OrthoDB" id="9806163at2"/>
<keyword evidence="1" id="KW-0378">Hydrolase</keyword>
<organism evidence="3 4">
    <name type="scientific">Oceanidesulfovibrio marinus</name>
    <dbReference type="NCBI Taxonomy" id="370038"/>
    <lineage>
        <taxon>Bacteria</taxon>
        <taxon>Pseudomonadati</taxon>
        <taxon>Thermodesulfobacteriota</taxon>
        <taxon>Desulfovibrionia</taxon>
        <taxon>Desulfovibrionales</taxon>
        <taxon>Desulfovibrionaceae</taxon>
        <taxon>Oceanidesulfovibrio</taxon>
    </lineage>
</organism>
<dbReference type="NCBIfam" id="TIGR00976">
    <property type="entry name" value="CocE_NonD"/>
    <property type="match status" value="1"/>
</dbReference>
<dbReference type="RefSeq" id="WP_144233682.1">
    <property type="nucleotide sequence ID" value="NZ_QMIF01000001.1"/>
</dbReference>
<evidence type="ECO:0000256" key="1">
    <source>
        <dbReference type="ARBA" id="ARBA00022801"/>
    </source>
</evidence>
<proteinExistence type="predicted"/>
<dbReference type="SMART" id="SM00939">
    <property type="entry name" value="PepX_C"/>
    <property type="match status" value="1"/>
</dbReference>
<name>A0A6P1ZQ35_9BACT</name>
<feature type="domain" description="Xaa-Pro dipeptidyl-peptidase C-terminal" evidence="2">
    <location>
        <begin position="401"/>
        <end position="637"/>
    </location>
</feature>
<dbReference type="InterPro" id="IPR000383">
    <property type="entry name" value="Xaa-Pro-like_dom"/>
</dbReference>
<dbReference type="SUPFAM" id="SSF53474">
    <property type="entry name" value="alpha/beta-Hydrolases"/>
    <property type="match status" value="1"/>
</dbReference>
<dbReference type="InterPro" id="IPR029058">
    <property type="entry name" value="AB_hydrolase_fold"/>
</dbReference>
<dbReference type="GO" id="GO:0008239">
    <property type="term" value="F:dipeptidyl-peptidase activity"/>
    <property type="evidence" value="ECO:0007669"/>
    <property type="project" value="InterPro"/>
</dbReference>
<dbReference type="InterPro" id="IPR013736">
    <property type="entry name" value="Xaa-Pro_dipept_C"/>
</dbReference>
<dbReference type="EMBL" id="QMIF01000001">
    <property type="protein sequence ID" value="TVM36645.1"/>
    <property type="molecule type" value="Genomic_DNA"/>
</dbReference>
<gene>
    <name evidence="3" type="ORF">DQK91_01615</name>
</gene>
<dbReference type="Pfam" id="PF02129">
    <property type="entry name" value="Peptidase_S15"/>
    <property type="match status" value="1"/>
</dbReference>
<protein>
    <recommendedName>
        <fullName evidence="2">Xaa-Pro dipeptidyl-peptidase C-terminal domain-containing protein</fullName>
    </recommendedName>
</protein>
<dbReference type="Pfam" id="PF08530">
    <property type="entry name" value="PepX_C"/>
    <property type="match status" value="1"/>
</dbReference>
<dbReference type="Gene3D" id="2.60.120.260">
    <property type="entry name" value="Galactose-binding domain-like"/>
    <property type="match status" value="1"/>
</dbReference>
<dbReference type="Gene3D" id="3.40.50.1820">
    <property type="entry name" value="alpha/beta hydrolase"/>
    <property type="match status" value="2"/>
</dbReference>
<sequence length="654" mass="71858">MAFFSKRTARRALFAATIVAILLVFAVWAAGAILFPSGPPKIEQAQLQAMADAFGGEPRVGPQRYEEWKRTSFYLPMRDGVDIAVDLWLPGPLEPGDRLPAVIFPTRYWRRWDTRFIDWGERPWAMDRLLLSHGYAVVKVDARGSGASFGTRKYPWSPDEIVDYAQLVDWLVAQPWSNGRVGADGVSYSGTASEFLAALDHPAVRAAAVEFSLFDVYRDIAFPGGVFNEWFVSQWGRFNAALDSGTVPAVIGAIGKALVRGPAPADLRWTGAGFQPLPDGGREALQQAIEDHAANVDIEDAARRVAFRDQIAGPAGASTDDFSPSVFHRRAGESRTTILSVGGWYDGAYARSALQRFMTVPSAHTCIVGAWNHGGRRNVDPFEPREADASPSRTVQRLAVLRFFDYYLRDEGPKPSDGLSYQVMGSGAWQHADTWPPQGSTMHPYYLWAGQGLAPTPDESLDGFDAFTPDLTHGSGQNNRWRTQLGQSDVYYSGLTNGPGLLSYTSKPLDMPIRIAGDPALRLFVSADRADFAVFAYLEAVDQDGQRYYITEGRLRPDCRGDSVTPRFTSDVAEPVRPGRTIEMTVPLLPVAMQIPAGYRLRVTIAGADADEFARHPSHGPVTMAIHRSAVDQSALLLPVLAPRDVTADRENHE</sequence>
<dbReference type="Proteomes" id="UP000434052">
    <property type="component" value="Unassembled WGS sequence"/>
</dbReference>
<dbReference type="InterPro" id="IPR005674">
    <property type="entry name" value="CocE/Ser_esterase"/>
</dbReference>
<evidence type="ECO:0000313" key="3">
    <source>
        <dbReference type="EMBL" id="TVM36645.1"/>
    </source>
</evidence>
<evidence type="ECO:0000259" key="2">
    <source>
        <dbReference type="SMART" id="SM00939"/>
    </source>
</evidence>
<evidence type="ECO:0000313" key="4">
    <source>
        <dbReference type="Proteomes" id="UP000434052"/>
    </source>
</evidence>
<comment type="caution">
    <text evidence="3">The sequence shown here is derived from an EMBL/GenBank/DDBJ whole genome shotgun (WGS) entry which is preliminary data.</text>
</comment>
<reference evidence="3 4" key="1">
    <citation type="submission" date="2018-06" db="EMBL/GenBank/DDBJ databases">
        <title>Complete genome of Desulfovibrio marinus P48SEP.</title>
        <authorList>
            <person name="Crispim J.S."/>
            <person name="Vidigal P.M.P."/>
            <person name="Silva L.C.F."/>
            <person name="Araujo L.C."/>
            <person name="Laguardia C.N."/>
            <person name="Dias R.S."/>
            <person name="Sousa M.P."/>
            <person name="Paula S.O."/>
            <person name="Silva C."/>
        </authorList>
    </citation>
    <scope>NUCLEOTIDE SEQUENCE [LARGE SCALE GENOMIC DNA]</scope>
    <source>
        <strain evidence="3 4">P48SEP</strain>
    </source>
</reference>
<dbReference type="InterPro" id="IPR008979">
    <property type="entry name" value="Galactose-bd-like_sf"/>
</dbReference>